<feature type="region of interest" description="Disordered" evidence="1">
    <location>
        <begin position="110"/>
        <end position="136"/>
    </location>
</feature>
<sequence>MEQIEGGGGRGGEVHGGGRSRWRAPAEVHIRMARSTSSLPSLSSFLPIVRCSSTDAPPPGASFPAIPPALKLATVWIEAAEADGACDGAEWIQKRCCGERQYSGRFIEAMPTEREEDPSKKQLGLQTLQTGDIHKQ</sequence>
<proteinExistence type="predicted"/>
<protein>
    <submittedName>
        <fullName evidence="2">Uncharacterized protein</fullName>
    </submittedName>
</protein>
<feature type="region of interest" description="Disordered" evidence="1">
    <location>
        <begin position="1"/>
        <end position="20"/>
    </location>
</feature>
<evidence type="ECO:0000313" key="2">
    <source>
        <dbReference type="EnsemblPlants" id="OPUNC04G17770.1"/>
    </source>
</evidence>
<dbReference type="AlphaFoldDB" id="A0A0E0KTA8"/>
<organism evidence="2">
    <name type="scientific">Oryza punctata</name>
    <name type="common">Red rice</name>
    <dbReference type="NCBI Taxonomy" id="4537"/>
    <lineage>
        <taxon>Eukaryota</taxon>
        <taxon>Viridiplantae</taxon>
        <taxon>Streptophyta</taxon>
        <taxon>Embryophyta</taxon>
        <taxon>Tracheophyta</taxon>
        <taxon>Spermatophyta</taxon>
        <taxon>Magnoliopsida</taxon>
        <taxon>Liliopsida</taxon>
        <taxon>Poales</taxon>
        <taxon>Poaceae</taxon>
        <taxon>BOP clade</taxon>
        <taxon>Oryzoideae</taxon>
        <taxon>Oryzeae</taxon>
        <taxon>Oryzinae</taxon>
        <taxon>Oryza</taxon>
    </lineage>
</organism>
<reference evidence="2" key="2">
    <citation type="submission" date="2018-05" db="EMBL/GenBank/DDBJ databases">
        <title>OpunRS2 (Oryza punctata Reference Sequence Version 2).</title>
        <authorList>
            <person name="Zhang J."/>
            <person name="Kudrna D."/>
            <person name="Lee S."/>
            <person name="Talag J."/>
            <person name="Welchert J."/>
            <person name="Wing R.A."/>
        </authorList>
    </citation>
    <scope>NUCLEOTIDE SEQUENCE [LARGE SCALE GENOMIC DNA]</scope>
</reference>
<name>A0A0E0KTA8_ORYPU</name>
<feature type="compositionally biased region" description="Basic and acidic residues" evidence="1">
    <location>
        <begin position="111"/>
        <end position="120"/>
    </location>
</feature>
<dbReference type="Gramene" id="OPUNC04G17770.1">
    <property type="protein sequence ID" value="OPUNC04G17770.1"/>
    <property type="gene ID" value="OPUNC04G17770"/>
</dbReference>
<evidence type="ECO:0000256" key="1">
    <source>
        <dbReference type="SAM" id="MobiDB-lite"/>
    </source>
</evidence>
<dbReference type="HOGENOM" id="CLU_1878791_0_0_1"/>
<keyword evidence="3" id="KW-1185">Reference proteome</keyword>
<evidence type="ECO:0000313" key="3">
    <source>
        <dbReference type="Proteomes" id="UP000026962"/>
    </source>
</evidence>
<feature type="compositionally biased region" description="Gly residues" evidence="1">
    <location>
        <begin position="1"/>
        <end position="19"/>
    </location>
</feature>
<reference evidence="2" key="1">
    <citation type="submission" date="2015-04" db="UniProtKB">
        <authorList>
            <consortium name="EnsemblPlants"/>
        </authorList>
    </citation>
    <scope>IDENTIFICATION</scope>
</reference>
<dbReference type="Proteomes" id="UP000026962">
    <property type="component" value="Chromosome 4"/>
</dbReference>
<dbReference type="EnsemblPlants" id="OPUNC04G17770.1">
    <property type="protein sequence ID" value="OPUNC04G17770.1"/>
    <property type="gene ID" value="OPUNC04G17770"/>
</dbReference>
<accession>A0A0E0KTA8</accession>